<keyword evidence="8" id="KW-0813">Transport</keyword>
<keyword evidence="8" id="KW-0406">Ion transport</keyword>
<feature type="transmembrane region" description="Helical" evidence="11">
    <location>
        <begin position="559"/>
        <end position="579"/>
    </location>
</feature>
<gene>
    <name evidence="13" type="ORF">BPAG_LOCUS9966</name>
</gene>
<dbReference type="WBParaSite" id="BPAG_0001000401-mRNA-1">
    <property type="protein sequence ID" value="BPAG_0001000401-mRNA-1"/>
    <property type="gene ID" value="BPAG_0001000401"/>
</dbReference>
<dbReference type="PANTHER" id="PTHR12064">
    <property type="entry name" value="METAL TRANSPORTER CNNM"/>
    <property type="match status" value="1"/>
</dbReference>
<dbReference type="InterPro" id="IPR017907">
    <property type="entry name" value="Znf_RING_CS"/>
</dbReference>
<dbReference type="GO" id="GO:0005886">
    <property type="term" value="C:plasma membrane"/>
    <property type="evidence" value="ECO:0007669"/>
    <property type="project" value="TreeGrafter"/>
</dbReference>
<dbReference type="CDD" id="cd04590">
    <property type="entry name" value="CBS_pair_CorC_HlyC_assoc"/>
    <property type="match status" value="1"/>
</dbReference>
<evidence type="ECO:0000256" key="11">
    <source>
        <dbReference type="SAM" id="Phobius"/>
    </source>
</evidence>
<feature type="transmembrane region" description="Helical" evidence="11">
    <location>
        <begin position="632"/>
        <end position="654"/>
    </location>
</feature>
<evidence type="ECO:0000256" key="7">
    <source>
        <dbReference type="ARBA" id="ARBA00022989"/>
    </source>
</evidence>
<dbReference type="EMBL" id="UZAD01013171">
    <property type="protein sequence ID" value="VDN91152.1"/>
    <property type="molecule type" value="Genomic_DNA"/>
</dbReference>
<evidence type="ECO:0000256" key="1">
    <source>
        <dbReference type="ARBA" id="ARBA00004141"/>
    </source>
</evidence>
<evidence type="ECO:0000313" key="15">
    <source>
        <dbReference type="WBParaSite" id="BPAG_0001000401-mRNA-1"/>
    </source>
</evidence>
<dbReference type="PANTHER" id="PTHR12064:SF4">
    <property type="entry name" value="METAL TRANSPORTER CNNM-4"/>
    <property type="match status" value="1"/>
</dbReference>
<dbReference type="SUPFAM" id="SSF54631">
    <property type="entry name" value="CBS-domain pair"/>
    <property type="match status" value="1"/>
</dbReference>
<dbReference type="GO" id="GO:0008340">
    <property type="term" value="P:determination of adult lifespan"/>
    <property type="evidence" value="ECO:0007669"/>
    <property type="project" value="UniProtKB-ARBA"/>
</dbReference>
<evidence type="ECO:0000256" key="9">
    <source>
        <dbReference type="ARBA" id="ARBA00023136"/>
    </source>
</evidence>
<keyword evidence="4" id="KW-0479">Metal-binding</keyword>
<dbReference type="PROSITE" id="PS00518">
    <property type="entry name" value="ZF_RING_1"/>
    <property type="match status" value="1"/>
</dbReference>
<accession>A0A0N4TNE2</accession>
<keyword evidence="9 10" id="KW-0472">Membrane</keyword>
<reference evidence="13 14" key="2">
    <citation type="submission" date="2018-11" db="EMBL/GenBank/DDBJ databases">
        <authorList>
            <consortium name="Pathogen Informatics"/>
        </authorList>
    </citation>
    <scope>NUCLEOTIDE SEQUENCE [LARGE SCALE GENOMIC DNA]</scope>
</reference>
<dbReference type="InterPro" id="IPR002550">
    <property type="entry name" value="CNNM"/>
</dbReference>
<comment type="similarity">
    <text evidence="2">Belongs to the ACDP family.</text>
</comment>
<evidence type="ECO:0000256" key="3">
    <source>
        <dbReference type="ARBA" id="ARBA00022692"/>
    </source>
</evidence>
<evidence type="ECO:0000259" key="12">
    <source>
        <dbReference type="PROSITE" id="PS51846"/>
    </source>
</evidence>
<dbReference type="Gene3D" id="3.10.580.10">
    <property type="entry name" value="CBS-domain"/>
    <property type="match status" value="1"/>
</dbReference>
<sequence length="849" mass="96560">ICKKYVEEGKYITTSCCQAKICSACFETISGRKYSTGVEERCPSTECLRHADIARCQAEVKCKNLPISGFPSKDECEHAMCIQCLEKMIDNCESAGSLPRCPNESCNALYNVESVIAMRAMLPGKSAFFNKLSLDNNYYYLIKDEIVTVSNDTVLLSLNTRFVKIITAIYECAGIMIYVIAKRFLHYLKEYILIKSIFPFFQPIKFSANFKSVQRYCEIDVKLSDGTESRKLPFDRIGTIADLIREIRRELNIAPEEKVYGYYLTRPLNVEGKSDDDGYWDKPAEKLDINAESINETVEKLNLSTAITIVADIAGIVQLVISLNGCMYLYCYFLLCILLKLLMVQSLQNGKLRSNSTREGQHYNSGAMNRTANPIFYGMRIERRLDDDYFNFVTRLAKNQQKQRMIVFGEHLLNVSRFWLSVDFTCAPEKMIHSPYLNVQIEKRIDNRMLQCIVDTLGSSITRPMKLCVEPSQLMPEPAMENIEFTQIILEEAVTHLFPVYIQLVLISICATLSAIFSGLTTGLMALSTDDLKLIAEGSEDKKEREYASNILPLRSQGNFLLCSIVLGNTICNTLVTLLINDMCESINDYFVYIVLSLVIPTTIITLLGEIVPQAICARHALCIGSRTRYLTIFFMVFSAPISYPFSLILDWLLGKEGRDVYDRKTLRVLITMQRDLTKEKLSNQMDGETTDLVLAAFDLPEKIVKSVMTPIDKIFMLSDQSVIDKMLLKAIAAKGRTRIPIYSGSDRNTIMAILNMKDLLPFCKTTFLKVGTIVQLWKRSNQFRFIIDSMPVLQLLIEMRTGIHIAMVVTYDEQKRDYIVQGLVTLEDLVEEVTILIVWLEKSLTNKT</sequence>
<evidence type="ECO:0000256" key="2">
    <source>
        <dbReference type="ARBA" id="ARBA00010484"/>
    </source>
</evidence>
<evidence type="ECO:0000256" key="10">
    <source>
        <dbReference type="PROSITE-ProRule" id="PRU01193"/>
    </source>
</evidence>
<keyword evidence="14" id="KW-1185">Reference proteome</keyword>
<dbReference type="PROSITE" id="PS51846">
    <property type="entry name" value="CNNM"/>
    <property type="match status" value="1"/>
</dbReference>
<evidence type="ECO:0000256" key="5">
    <source>
        <dbReference type="ARBA" id="ARBA00022771"/>
    </source>
</evidence>
<feature type="transmembrane region" description="Helical" evidence="11">
    <location>
        <begin position="504"/>
        <end position="527"/>
    </location>
</feature>
<reference evidence="15" key="1">
    <citation type="submission" date="2017-02" db="UniProtKB">
        <authorList>
            <consortium name="WormBaseParasite"/>
        </authorList>
    </citation>
    <scope>IDENTIFICATION</scope>
</reference>
<protein>
    <submittedName>
        <fullName evidence="15">CNNM transmembrane domain-containing protein</fullName>
    </submittedName>
</protein>
<evidence type="ECO:0000256" key="4">
    <source>
        <dbReference type="ARBA" id="ARBA00022723"/>
    </source>
</evidence>
<feature type="domain" description="CNNM transmembrane" evidence="12">
    <location>
        <begin position="496"/>
        <end position="686"/>
    </location>
</feature>
<organism evidence="15">
    <name type="scientific">Brugia pahangi</name>
    <name type="common">Filarial nematode worm</name>
    <dbReference type="NCBI Taxonomy" id="6280"/>
    <lineage>
        <taxon>Eukaryota</taxon>
        <taxon>Metazoa</taxon>
        <taxon>Ecdysozoa</taxon>
        <taxon>Nematoda</taxon>
        <taxon>Chromadorea</taxon>
        <taxon>Rhabditida</taxon>
        <taxon>Spirurina</taxon>
        <taxon>Spiruromorpha</taxon>
        <taxon>Filarioidea</taxon>
        <taxon>Onchocercidae</taxon>
        <taxon>Brugia</taxon>
    </lineage>
</organism>
<keyword evidence="6" id="KW-0862">Zinc</keyword>
<evidence type="ECO:0000313" key="14">
    <source>
        <dbReference type="Proteomes" id="UP000278627"/>
    </source>
</evidence>
<dbReference type="GO" id="GO:0022857">
    <property type="term" value="F:transmembrane transporter activity"/>
    <property type="evidence" value="ECO:0007669"/>
    <property type="project" value="TreeGrafter"/>
</dbReference>
<dbReference type="SUPFAM" id="SSF57850">
    <property type="entry name" value="RING/U-box"/>
    <property type="match status" value="1"/>
</dbReference>
<dbReference type="AlphaFoldDB" id="A0A0N4TNE2"/>
<evidence type="ECO:0000256" key="6">
    <source>
        <dbReference type="ARBA" id="ARBA00022833"/>
    </source>
</evidence>
<dbReference type="STRING" id="6280.A0A0N4TNE2"/>
<dbReference type="Proteomes" id="UP000278627">
    <property type="component" value="Unassembled WGS sequence"/>
</dbReference>
<name>A0A0N4TNE2_BRUPA</name>
<dbReference type="InterPro" id="IPR045095">
    <property type="entry name" value="ACDP"/>
</dbReference>
<comment type="subcellular location">
    <subcellularLocation>
        <location evidence="1">Membrane</location>
        <topology evidence="1">Multi-pass membrane protein</topology>
    </subcellularLocation>
</comment>
<keyword evidence="3 10" id="KW-0812">Transmembrane</keyword>
<evidence type="ECO:0000256" key="8">
    <source>
        <dbReference type="ARBA" id="ARBA00023065"/>
    </source>
</evidence>
<dbReference type="GO" id="GO:0006811">
    <property type="term" value="P:monoatomic ion transport"/>
    <property type="evidence" value="ECO:0007669"/>
    <property type="project" value="UniProtKB-KW"/>
</dbReference>
<dbReference type="InterPro" id="IPR044751">
    <property type="entry name" value="Ion_transp-like_CBS"/>
</dbReference>
<keyword evidence="5" id="KW-0863">Zinc-finger</keyword>
<dbReference type="InterPro" id="IPR046342">
    <property type="entry name" value="CBS_dom_sf"/>
</dbReference>
<keyword evidence="7 10" id="KW-1133">Transmembrane helix</keyword>
<proteinExistence type="inferred from homology"/>
<dbReference type="Pfam" id="PF01595">
    <property type="entry name" value="CNNM"/>
    <property type="match status" value="1"/>
</dbReference>
<dbReference type="GO" id="GO:1905941">
    <property type="term" value="P:positive regulation of gonad development"/>
    <property type="evidence" value="ECO:0007669"/>
    <property type="project" value="UniProtKB-ARBA"/>
</dbReference>
<feature type="transmembrane region" description="Helical" evidence="11">
    <location>
        <begin position="591"/>
        <end position="612"/>
    </location>
</feature>
<dbReference type="GO" id="GO:0008270">
    <property type="term" value="F:zinc ion binding"/>
    <property type="evidence" value="ECO:0007669"/>
    <property type="project" value="UniProtKB-KW"/>
</dbReference>
<evidence type="ECO:0000313" key="13">
    <source>
        <dbReference type="EMBL" id="VDN91152.1"/>
    </source>
</evidence>
<dbReference type="GO" id="GO:0010960">
    <property type="term" value="P:magnesium ion homeostasis"/>
    <property type="evidence" value="ECO:0007669"/>
    <property type="project" value="InterPro"/>
</dbReference>